<dbReference type="InterPro" id="IPR013196">
    <property type="entry name" value="HTH_11"/>
</dbReference>
<dbReference type="InterPro" id="IPR028349">
    <property type="entry name" value="PafC-like"/>
</dbReference>
<name>A0A934I2G3_9CLOT</name>
<dbReference type="SUPFAM" id="SSF46785">
    <property type="entry name" value="Winged helix' DNA-binding domain"/>
    <property type="match status" value="1"/>
</dbReference>
<keyword evidence="5" id="KW-1185">Reference proteome</keyword>
<dbReference type="EMBL" id="JAEEGB010000015">
    <property type="protein sequence ID" value="MBI6873806.1"/>
    <property type="molecule type" value="Genomic_DNA"/>
</dbReference>
<proteinExistence type="predicted"/>
<feature type="domain" description="WYL" evidence="2">
    <location>
        <begin position="142"/>
        <end position="208"/>
    </location>
</feature>
<dbReference type="Pfam" id="PF13280">
    <property type="entry name" value="WYL"/>
    <property type="match status" value="1"/>
</dbReference>
<dbReference type="InterPro" id="IPR036390">
    <property type="entry name" value="WH_DNA-bd_sf"/>
</dbReference>
<dbReference type="RefSeq" id="WP_211143229.1">
    <property type="nucleotide sequence ID" value="NZ_JAEEGB010000015.1"/>
</dbReference>
<dbReference type="InterPro" id="IPR036388">
    <property type="entry name" value="WH-like_DNA-bd_sf"/>
</dbReference>
<comment type="caution">
    <text evidence="4">The sequence shown here is derived from an EMBL/GenBank/DDBJ whole genome shotgun (WGS) entry which is preliminary data.</text>
</comment>
<dbReference type="InterPro" id="IPR026881">
    <property type="entry name" value="WYL_dom"/>
</dbReference>
<dbReference type="PIRSF" id="PIRSF016838">
    <property type="entry name" value="PafC"/>
    <property type="match status" value="1"/>
</dbReference>
<organism evidence="4 5">
    <name type="scientific">Clostridium aciditolerans</name>
    <dbReference type="NCBI Taxonomy" id="339861"/>
    <lineage>
        <taxon>Bacteria</taxon>
        <taxon>Bacillati</taxon>
        <taxon>Bacillota</taxon>
        <taxon>Clostridia</taxon>
        <taxon>Eubacteriales</taxon>
        <taxon>Clostridiaceae</taxon>
        <taxon>Clostridium</taxon>
    </lineage>
</organism>
<protein>
    <submittedName>
        <fullName evidence="4">YafY family transcriptional regulator</fullName>
    </submittedName>
</protein>
<dbReference type="PROSITE" id="PS52050">
    <property type="entry name" value="WYL"/>
    <property type="match status" value="1"/>
</dbReference>
<evidence type="ECO:0000259" key="3">
    <source>
        <dbReference type="Pfam" id="PF25583"/>
    </source>
</evidence>
<dbReference type="Proteomes" id="UP000622687">
    <property type="component" value="Unassembled WGS sequence"/>
</dbReference>
<dbReference type="PANTHER" id="PTHR34580">
    <property type="match status" value="1"/>
</dbReference>
<accession>A0A934I2G3</accession>
<evidence type="ECO:0000313" key="4">
    <source>
        <dbReference type="EMBL" id="MBI6873806.1"/>
    </source>
</evidence>
<reference evidence="4" key="1">
    <citation type="submission" date="2020-12" db="EMBL/GenBank/DDBJ databases">
        <title>Clostridium thailandense sp. nov., a novel acetogenic bacterium isolated from peat land soil in Thailand.</title>
        <authorList>
            <person name="Chaikitkaew S."/>
            <person name="Birkeland N.K."/>
        </authorList>
    </citation>
    <scope>NUCLEOTIDE SEQUENCE</scope>
    <source>
        <strain evidence="4">DSM 17425</strain>
    </source>
</reference>
<dbReference type="Pfam" id="PF25583">
    <property type="entry name" value="WCX"/>
    <property type="match status" value="1"/>
</dbReference>
<sequence length="317" mass="36801">MSKISHLLEMIITLQYKGLTTASELAETLEVDKKTIYRYINSLNKANIPVYTKKGRYGGFYIDEEFYMKPSKLSEEELQSLLMATKILTEENGFIAEKNLQSAVSKIKSICINDDDELKLLNDNGCFKISEIGNLQGMEDKISKINYAINRGRTISINYFSINKNNLTVRKVDPYTLLFREGAWYIIGYCHMKDTIETFKLSRIKTIKATNEIYMIPHTFSLKDYLNNNWGVFKGEKTKIIIKFDKNISEFIKDGRWHISQQIEELQSGDVLLSIYLDDTDELKKWILGIGKDAEVIEPKSLREEIKAEIEQIYKKY</sequence>
<dbReference type="Gene3D" id="1.10.10.10">
    <property type="entry name" value="Winged helix-like DNA-binding domain superfamily/Winged helix DNA-binding domain"/>
    <property type="match status" value="1"/>
</dbReference>
<dbReference type="PANTHER" id="PTHR34580:SF8">
    <property type="entry name" value="WYL DOMAIN-CONTAINING PROTEIN"/>
    <property type="match status" value="1"/>
</dbReference>
<dbReference type="Pfam" id="PF08279">
    <property type="entry name" value="HTH_11"/>
    <property type="match status" value="1"/>
</dbReference>
<feature type="domain" description="WCX" evidence="3">
    <location>
        <begin position="237"/>
        <end position="313"/>
    </location>
</feature>
<gene>
    <name evidence="4" type="ORF">I6U51_13960</name>
</gene>
<dbReference type="InterPro" id="IPR057727">
    <property type="entry name" value="WCX_dom"/>
</dbReference>
<feature type="domain" description="Helix-turn-helix type 11" evidence="1">
    <location>
        <begin position="8"/>
        <end position="58"/>
    </location>
</feature>
<evidence type="ECO:0000313" key="5">
    <source>
        <dbReference type="Proteomes" id="UP000622687"/>
    </source>
</evidence>
<dbReference type="AlphaFoldDB" id="A0A934I2G3"/>
<evidence type="ECO:0000259" key="1">
    <source>
        <dbReference type="Pfam" id="PF08279"/>
    </source>
</evidence>
<evidence type="ECO:0000259" key="2">
    <source>
        <dbReference type="Pfam" id="PF13280"/>
    </source>
</evidence>
<dbReference type="InterPro" id="IPR051534">
    <property type="entry name" value="CBASS_pafABC_assoc_protein"/>
</dbReference>